<protein>
    <submittedName>
        <fullName evidence="1">Uncharacterized protein</fullName>
    </submittedName>
</protein>
<name>A0ABX0JVF1_9PROT</name>
<evidence type="ECO:0000313" key="2">
    <source>
        <dbReference type="Proteomes" id="UP000635278"/>
    </source>
</evidence>
<keyword evidence="2" id="KW-1185">Reference proteome</keyword>
<gene>
    <name evidence="1" type="ORF">GOB93_12695</name>
</gene>
<evidence type="ECO:0000313" key="1">
    <source>
        <dbReference type="EMBL" id="NHN85494.1"/>
    </source>
</evidence>
<organism evidence="1 2">
    <name type="scientific">Acetobacter musti</name>
    <dbReference type="NCBI Taxonomy" id="864732"/>
    <lineage>
        <taxon>Bacteria</taxon>
        <taxon>Pseudomonadati</taxon>
        <taxon>Pseudomonadota</taxon>
        <taxon>Alphaproteobacteria</taxon>
        <taxon>Acetobacterales</taxon>
        <taxon>Acetobacteraceae</taxon>
        <taxon>Acetobacter</taxon>
    </lineage>
</organism>
<sequence length="64" mass="7551">MSTEYRELPALHKALWAIFADVKNRSDIQQFSAVLVPRMVEDHGQMVDVNLKRRDDFYLEDMPI</sequence>
<reference evidence="1 2" key="1">
    <citation type="journal article" date="2020" name="Int. J. Syst. Evol. Microbiol.">
        <title>Novel acetic acid bacteria from cider fermentations: Acetobacter conturbans sp. nov. and Acetobacter fallax sp. nov.</title>
        <authorList>
            <person name="Sombolestani A.S."/>
            <person name="Cleenwerck I."/>
            <person name="Cnockaert M."/>
            <person name="Borremans W."/>
            <person name="Wieme A.D."/>
            <person name="De Vuyst L."/>
            <person name="Vandamme P."/>
        </authorList>
    </citation>
    <scope>NUCLEOTIDE SEQUENCE [LARGE SCALE GENOMIC DNA]</scope>
    <source>
        <strain evidence="1 2">LMG 30640</strain>
    </source>
</reference>
<dbReference type="RefSeq" id="WP_173583881.1">
    <property type="nucleotide sequence ID" value="NZ_WOTB01000016.1"/>
</dbReference>
<dbReference type="Proteomes" id="UP000635278">
    <property type="component" value="Unassembled WGS sequence"/>
</dbReference>
<comment type="caution">
    <text evidence="1">The sequence shown here is derived from an EMBL/GenBank/DDBJ whole genome shotgun (WGS) entry which is preliminary data.</text>
</comment>
<proteinExistence type="predicted"/>
<dbReference type="EMBL" id="WOTB01000016">
    <property type="protein sequence ID" value="NHN85494.1"/>
    <property type="molecule type" value="Genomic_DNA"/>
</dbReference>
<accession>A0ABX0JVF1</accession>